<accession>A0A7C4PK51</accession>
<keyword evidence="2" id="KW-0378">Hydrolase</keyword>
<dbReference type="GO" id="GO:0047617">
    <property type="term" value="F:fatty acyl-CoA hydrolase activity"/>
    <property type="evidence" value="ECO:0007669"/>
    <property type="project" value="TreeGrafter"/>
</dbReference>
<reference evidence="3" key="1">
    <citation type="journal article" date="2020" name="mSystems">
        <title>Genome- and Community-Level Interaction Insights into Carbon Utilization and Element Cycling Functions of Hydrothermarchaeota in Hydrothermal Sediment.</title>
        <authorList>
            <person name="Zhou Z."/>
            <person name="Liu Y."/>
            <person name="Xu W."/>
            <person name="Pan J."/>
            <person name="Luo Z.H."/>
            <person name="Li M."/>
        </authorList>
    </citation>
    <scope>NUCLEOTIDE SEQUENCE [LARGE SCALE GENOMIC DNA]</scope>
    <source>
        <strain evidence="3">SpSt-573</strain>
    </source>
</reference>
<dbReference type="AlphaFoldDB" id="A0A7C4PK51"/>
<protein>
    <submittedName>
        <fullName evidence="3">Acyl-CoA thioesterase</fullName>
    </submittedName>
</protein>
<gene>
    <name evidence="3" type="ORF">ENT37_01400</name>
</gene>
<dbReference type="InterPro" id="IPR029069">
    <property type="entry name" value="HotDog_dom_sf"/>
</dbReference>
<organism evidence="3">
    <name type="scientific">Anaerolinea thermolimosa</name>
    <dbReference type="NCBI Taxonomy" id="229919"/>
    <lineage>
        <taxon>Bacteria</taxon>
        <taxon>Bacillati</taxon>
        <taxon>Chloroflexota</taxon>
        <taxon>Anaerolineae</taxon>
        <taxon>Anaerolineales</taxon>
        <taxon>Anaerolineaceae</taxon>
        <taxon>Anaerolinea</taxon>
    </lineage>
</organism>
<sequence length="140" mass="16146">MAGFHFRIPLEVRYGDLDPQWHVNNARYLSFLEQGRMAYLVHLGLWDGQDFNNLGLIVADVHVSYLAPILLFQKIYLEMRTSRIGNKSLTFEYQICDEQTGQALATAETVMVAYDYHTHQSIPVPAHWRSAIAAFEGWEE</sequence>
<dbReference type="CDD" id="cd00586">
    <property type="entry name" value="4HBT"/>
    <property type="match status" value="1"/>
</dbReference>
<dbReference type="InterPro" id="IPR050563">
    <property type="entry name" value="4-hydroxybenzoyl-CoA_TE"/>
</dbReference>
<dbReference type="Gene3D" id="3.10.129.10">
    <property type="entry name" value="Hotdog Thioesterase"/>
    <property type="match status" value="1"/>
</dbReference>
<evidence type="ECO:0000256" key="1">
    <source>
        <dbReference type="ARBA" id="ARBA00005953"/>
    </source>
</evidence>
<dbReference type="Pfam" id="PF13279">
    <property type="entry name" value="4HBT_2"/>
    <property type="match status" value="1"/>
</dbReference>
<dbReference type="PANTHER" id="PTHR31793">
    <property type="entry name" value="4-HYDROXYBENZOYL-COA THIOESTERASE FAMILY MEMBER"/>
    <property type="match status" value="1"/>
</dbReference>
<dbReference type="PANTHER" id="PTHR31793:SF27">
    <property type="entry name" value="NOVEL THIOESTERASE SUPERFAMILY DOMAIN AND SAPOSIN A-TYPE DOMAIN CONTAINING PROTEIN (0610012H03RIK)"/>
    <property type="match status" value="1"/>
</dbReference>
<comment type="similarity">
    <text evidence="1">Belongs to the 4-hydroxybenzoyl-CoA thioesterase family.</text>
</comment>
<dbReference type="SUPFAM" id="SSF54637">
    <property type="entry name" value="Thioesterase/thiol ester dehydrase-isomerase"/>
    <property type="match status" value="1"/>
</dbReference>
<evidence type="ECO:0000256" key="2">
    <source>
        <dbReference type="ARBA" id="ARBA00022801"/>
    </source>
</evidence>
<dbReference type="EMBL" id="DSYK01000075">
    <property type="protein sequence ID" value="HGS20505.1"/>
    <property type="molecule type" value="Genomic_DNA"/>
</dbReference>
<proteinExistence type="inferred from homology"/>
<name>A0A7C4PK51_9CHLR</name>
<comment type="caution">
    <text evidence="3">The sequence shown here is derived from an EMBL/GenBank/DDBJ whole genome shotgun (WGS) entry which is preliminary data.</text>
</comment>
<evidence type="ECO:0000313" key="3">
    <source>
        <dbReference type="EMBL" id="HGS20505.1"/>
    </source>
</evidence>